<proteinExistence type="predicted"/>
<dbReference type="Gene3D" id="3.40.50.300">
    <property type="entry name" value="P-loop containing nucleotide triphosphate hydrolases"/>
    <property type="match status" value="1"/>
</dbReference>
<dbReference type="InterPro" id="IPR013641">
    <property type="entry name" value="KTI12/PSTK"/>
</dbReference>
<reference evidence="4" key="1">
    <citation type="submission" date="2016-11" db="UniProtKB">
        <authorList>
            <consortium name="WormBaseParasite"/>
        </authorList>
    </citation>
    <scope>IDENTIFICATION</scope>
</reference>
<evidence type="ECO:0000256" key="1">
    <source>
        <dbReference type="ARBA" id="ARBA00022741"/>
    </source>
</evidence>
<protein>
    <submittedName>
        <fullName evidence="4">L-seryl-tRNA(Sec) kinase</fullName>
    </submittedName>
</protein>
<evidence type="ECO:0000313" key="4">
    <source>
        <dbReference type="WBParaSite" id="maker-uti_cns_0000670-snap-gene-0.11-mRNA-1"/>
    </source>
</evidence>
<dbReference type="SUPFAM" id="SSF52540">
    <property type="entry name" value="P-loop containing nucleoside triphosphate hydrolases"/>
    <property type="match status" value="1"/>
</dbReference>
<accession>A0A1I8G3X3</accession>
<dbReference type="GO" id="GO:0000049">
    <property type="term" value="F:tRNA binding"/>
    <property type="evidence" value="ECO:0007669"/>
    <property type="project" value="TreeGrafter"/>
</dbReference>
<dbReference type="PANTHER" id="PTHR20873">
    <property type="entry name" value="L-SERYL-TRNA(SEC) KINASE"/>
    <property type="match status" value="1"/>
</dbReference>
<dbReference type="WBParaSite" id="maker-uti_cns_0000670-snap-gene-0.11-mRNA-1">
    <property type="protein sequence ID" value="maker-uti_cns_0000670-snap-gene-0.11-mRNA-1"/>
    <property type="gene ID" value="maker-uti_cns_0000670-snap-gene-0.11"/>
</dbReference>
<evidence type="ECO:0000256" key="2">
    <source>
        <dbReference type="ARBA" id="ARBA00022840"/>
    </source>
</evidence>
<dbReference type="InterPro" id="IPR052648">
    <property type="entry name" value="Ser-tRNA(Sec)_kinase"/>
</dbReference>
<keyword evidence="2" id="KW-0067">ATP-binding</keyword>
<sequence>MQQTAKPDGQQTTALLIVMGLPGCGKTTLCSSLCRSPLLPAASAPDSATIRCHHVEFDSFVPDSAVQIGANYDSDEASSWKLARQALLKSLDKLLCRLVNGSKTYFSDDDDASLEPDLTGLMTEAEMKPADWGRVILLDDNFYYASMRHAVFQLARHYSCGFGTVYLKASLAQLKLVNSIRDKPVPPAVIDRMWERLEAPNPERNPLEKFVCLFGQSDLGFLDSAGHYSDSSVNGRLHSLIRDCLANPFEPPADPELAAKQAAEAREVCSMSLLHQADLRLRAIVSDWLATQSESEKAKLGKLAATNKRAVMSALTSGKLKVPAPLNSFSPDKKDALDKFLMENFSLPTAN</sequence>
<dbReference type="PANTHER" id="PTHR20873:SF0">
    <property type="entry name" value="L-SERYL-TRNA(SEC) KINASE"/>
    <property type="match status" value="1"/>
</dbReference>
<organism evidence="3 4">
    <name type="scientific">Macrostomum lignano</name>
    <dbReference type="NCBI Taxonomy" id="282301"/>
    <lineage>
        <taxon>Eukaryota</taxon>
        <taxon>Metazoa</taxon>
        <taxon>Spiralia</taxon>
        <taxon>Lophotrochozoa</taxon>
        <taxon>Platyhelminthes</taxon>
        <taxon>Rhabditophora</taxon>
        <taxon>Macrostomorpha</taxon>
        <taxon>Macrostomida</taxon>
        <taxon>Macrostomidae</taxon>
        <taxon>Macrostomum</taxon>
    </lineage>
</organism>
<dbReference type="GO" id="GO:0005524">
    <property type="term" value="F:ATP binding"/>
    <property type="evidence" value="ECO:0007669"/>
    <property type="project" value="UniProtKB-KW"/>
</dbReference>
<keyword evidence="3" id="KW-1185">Reference proteome</keyword>
<keyword evidence="1" id="KW-0547">Nucleotide-binding</keyword>
<evidence type="ECO:0000313" key="3">
    <source>
        <dbReference type="Proteomes" id="UP000095280"/>
    </source>
</evidence>
<dbReference type="AlphaFoldDB" id="A0A1I8G3X3"/>
<dbReference type="Pfam" id="PF08433">
    <property type="entry name" value="KTI12"/>
    <property type="match status" value="1"/>
</dbReference>
<dbReference type="Proteomes" id="UP000095280">
    <property type="component" value="Unplaced"/>
</dbReference>
<name>A0A1I8G3X3_9PLAT</name>
<dbReference type="InterPro" id="IPR027417">
    <property type="entry name" value="P-loop_NTPase"/>
</dbReference>
<dbReference type="GO" id="GO:0016301">
    <property type="term" value="F:kinase activity"/>
    <property type="evidence" value="ECO:0007669"/>
    <property type="project" value="TreeGrafter"/>
</dbReference>